<evidence type="ECO:0008006" key="4">
    <source>
        <dbReference type="Google" id="ProtNLM"/>
    </source>
</evidence>
<gene>
    <name evidence="2" type="ORF">SD37_35660</name>
</gene>
<sequence length="65" mass="6429">MTVVAIVTGVGIAALATRLLTNPLVVDWAGVGALAGAAVAVVLVVTASAFPAVRSAARLESLRTE</sequence>
<evidence type="ECO:0000313" key="2">
    <source>
        <dbReference type="EMBL" id="ANN20398.1"/>
    </source>
</evidence>
<dbReference type="Proteomes" id="UP000093695">
    <property type="component" value="Chromosome"/>
</dbReference>
<organism evidence="2 3">
    <name type="scientific">Amycolatopsis orientalis</name>
    <name type="common">Nocardia orientalis</name>
    <dbReference type="NCBI Taxonomy" id="31958"/>
    <lineage>
        <taxon>Bacteria</taxon>
        <taxon>Bacillati</taxon>
        <taxon>Actinomycetota</taxon>
        <taxon>Actinomycetes</taxon>
        <taxon>Pseudonocardiales</taxon>
        <taxon>Pseudonocardiaceae</taxon>
        <taxon>Amycolatopsis</taxon>
    </lineage>
</organism>
<proteinExistence type="predicted"/>
<keyword evidence="1" id="KW-0472">Membrane</keyword>
<evidence type="ECO:0000313" key="3">
    <source>
        <dbReference type="Proteomes" id="UP000093695"/>
    </source>
</evidence>
<dbReference type="KEGG" id="aori:SD37_35660"/>
<feature type="transmembrane region" description="Helical" evidence="1">
    <location>
        <begin position="31"/>
        <end position="53"/>
    </location>
</feature>
<keyword evidence="1" id="KW-0812">Transmembrane</keyword>
<evidence type="ECO:0000256" key="1">
    <source>
        <dbReference type="SAM" id="Phobius"/>
    </source>
</evidence>
<keyword evidence="3" id="KW-1185">Reference proteome</keyword>
<reference evidence="2 3" key="1">
    <citation type="journal article" date="2015" name="Genome Announc.">
        <title>Draft Genome Sequence of Norvancomycin-Producing Strain Amycolatopsis orientalis CPCC200066.</title>
        <authorList>
            <person name="Lei X."/>
            <person name="Yuan F."/>
            <person name="Shi Y."/>
            <person name="Li X."/>
            <person name="Wang L."/>
            <person name="Hong B."/>
        </authorList>
    </citation>
    <scope>NUCLEOTIDE SEQUENCE [LARGE SCALE GENOMIC DNA]</scope>
    <source>
        <strain evidence="2 3">B-37</strain>
    </source>
</reference>
<dbReference type="EMBL" id="CP016174">
    <property type="protein sequence ID" value="ANN20398.1"/>
    <property type="molecule type" value="Genomic_DNA"/>
</dbReference>
<accession>A0A193C7Q4</accession>
<dbReference type="AlphaFoldDB" id="A0A193C7Q4"/>
<dbReference type="eggNOG" id="COG3127">
    <property type="taxonomic scope" value="Bacteria"/>
</dbReference>
<dbReference type="RefSeq" id="WP_044854668.1">
    <property type="nucleotide sequence ID" value="NZ_CP016174.1"/>
</dbReference>
<name>A0A193C7Q4_AMYOR</name>
<protein>
    <recommendedName>
        <fullName evidence="4">ABC3 transporter permease protein domain-containing protein</fullName>
    </recommendedName>
</protein>
<dbReference type="STRING" id="31958.SD37_35660"/>
<keyword evidence="1" id="KW-1133">Transmembrane helix</keyword>